<dbReference type="STRING" id="1168289.GCA_000259075_01519"/>
<dbReference type="Gene3D" id="3.40.50.2300">
    <property type="match status" value="2"/>
</dbReference>
<gene>
    <name evidence="5" type="ORF">DFO77_10938</name>
</gene>
<accession>A0A2T0XT44</accession>
<comment type="caution">
    <text evidence="5">The sequence shown here is derived from an EMBL/GenBank/DDBJ whole genome shotgun (WGS) entry which is preliminary data.</text>
</comment>
<dbReference type="RefSeq" id="WP_106151421.1">
    <property type="nucleotide sequence ID" value="NZ_PVTS01000001.1"/>
</dbReference>
<reference evidence="5 6" key="1">
    <citation type="submission" date="2018-07" db="EMBL/GenBank/DDBJ databases">
        <title>Freshwater and sediment microbial communities from various areas in North America, analyzing microbe dynamics in response to fracking.</title>
        <authorList>
            <person name="Lamendella R."/>
        </authorList>
    </citation>
    <scope>NUCLEOTIDE SEQUENCE [LARGE SCALE GENOMIC DNA]</scope>
    <source>
        <strain evidence="5 6">160A</strain>
    </source>
</reference>
<dbReference type="InterPro" id="IPR000843">
    <property type="entry name" value="HTH_LacI"/>
</dbReference>
<dbReference type="PANTHER" id="PTHR30146">
    <property type="entry name" value="LACI-RELATED TRANSCRIPTIONAL REPRESSOR"/>
    <property type="match status" value="1"/>
</dbReference>
<sequence>MQKKEVTIYDIAQALQVSPATVSRGLKNHPSISKKTCKKIQETAQKMGYRSNALASSLRTSRSFTLGVIVPRLDSNFMSTVLAGMEKSAVELGYHLIIMQSFETDEKEKECARLLFNHRVDGLLVSTSAERGHTEHFAPFLTKNIPVLFFDRVPLDPHPFSSVTINNQRAGYELTKIMLEKGARQLLHVTGNTNLRVYKERLDGFRSALKEFSISILPDHIWQTNLGVEDGIRAAEKILRMKTLPDGIFVANDTCAIAIINHLQKHDIEIPDQIQISGFNNDPFASLFTPQLTTVQYPGTAMGERAVTTIVDLIKNKNKSPKREELDFTLIPGSSTL</sequence>
<feature type="domain" description="HTH lacI-type" evidence="4">
    <location>
        <begin position="6"/>
        <end position="60"/>
    </location>
</feature>
<keyword evidence="3" id="KW-0804">Transcription</keyword>
<evidence type="ECO:0000313" key="5">
    <source>
        <dbReference type="EMBL" id="RCW36074.1"/>
    </source>
</evidence>
<dbReference type="AlphaFoldDB" id="A0A2T0XT44"/>
<dbReference type="GO" id="GO:0003700">
    <property type="term" value="F:DNA-binding transcription factor activity"/>
    <property type="evidence" value="ECO:0007669"/>
    <property type="project" value="TreeGrafter"/>
</dbReference>
<keyword evidence="2" id="KW-0238">DNA-binding</keyword>
<dbReference type="Pfam" id="PF00356">
    <property type="entry name" value="LacI"/>
    <property type="match status" value="1"/>
</dbReference>
<keyword evidence="1" id="KW-0805">Transcription regulation</keyword>
<dbReference type="PROSITE" id="PS50932">
    <property type="entry name" value="HTH_LACI_2"/>
    <property type="match status" value="1"/>
</dbReference>
<proteinExistence type="predicted"/>
<keyword evidence="6" id="KW-1185">Reference proteome</keyword>
<dbReference type="CDD" id="cd06267">
    <property type="entry name" value="PBP1_LacI_sugar_binding-like"/>
    <property type="match status" value="1"/>
</dbReference>
<evidence type="ECO:0000256" key="3">
    <source>
        <dbReference type="ARBA" id="ARBA00023163"/>
    </source>
</evidence>
<dbReference type="InterPro" id="IPR010982">
    <property type="entry name" value="Lambda_DNA-bd_dom_sf"/>
</dbReference>
<dbReference type="InterPro" id="IPR001761">
    <property type="entry name" value="Peripla_BP/Lac1_sug-bd_dom"/>
</dbReference>
<dbReference type="Proteomes" id="UP000252733">
    <property type="component" value="Unassembled WGS sequence"/>
</dbReference>
<dbReference type="CDD" id="cd01392">
    <property type="entry name" value="HTH_LacI"/>
    <property type="match status" value="1"/>
</dbReference>
<evidence type="ECO:0000256" key="1">
    <source>
        <dbReference type="ARBA" id="ARBA00023015"/>
    </source>
</evidence>
<evidence type="ECO:0000256" key="2">
    <source>
        <dbReference type="ARBA" id="ARBA00023125"/>
    </source>
</evidence>
<dbReference type="SMART" id="SM00354">
    <property type="entry name" value="HTH_LACI"/>
    <property type="match status" value="1"/>
</dbReference>
<organism evidence="5 6">
    <name type="scientific">Marinilabilia salmonicolor</name>
    <dbReference type="NCBI Taxonomy" id="989"/>
    <lineage>
        <taxon>Bacteria</taxon>
        <taxon>Pseudomonadati</taxon>
        <taxon>Bacteroidota</taxon>
        <taxon>Bacteroidia</taxon>
        <taxon>Marinilabiliales</taxon>
        <taxon>Marinilabiliaceae</taxon>
        <taxon>Marinilabilia</taxon>
    </lineage>
</organism>
<protein>
    <submittedName>
        <fullName evidence="5">LacI family transcriptional regulator</fullName>
    </submittedName>
</protein>
<dbReference type="SUPFAM" id="SSF53822">
    <property type="entry name" value="Periplasmic binding protein-like I"/>
    <property type="match status" value="1"/>
</dbReference>
<dbReference type="Gene3D" id="1.10.260.40">
    <property type="entry name" value="lambda repressor-like DNA-binding domains"/>
    <property type="match status" value="1"/>
</dbReference>
<dbReference type="GO" id="GO:0000976">
    <property type="term" value="F:transcription cis-regulatory region binding"/>
    <property type="evidence" value="ECO:0007669"/>
    <property type="project" value="TreeGrafter"/>
</dbReference>
<dbReference type="EMBL" id="QPIZ01000009">
    <property type="protein sequence ID" value="RCW36074.1"/>
    <property type="molecule type" value="Genomic_DNA"/>
</dbReference>
<dbReference type="OrthoDB" id="9803256at2"/>
<dbReference type="Pfam" id="PF00532">
    <property type="entry name" value="Peripla_BP_1"/>
    <property type="match status" value="1"/>
</dbReference>
<evidence type="ECO:0000313" key="6">
    <source>
        <dbReference type="Proteomes" id="UP000252733"/>
    </source>
</evidence>
<name>A0A2T0XT44_9BACT</name>
<dbReference type="SUPFAM" id="SSF47413">
    <property type="entry name" value="lambda repressor-like DNA-binding domains"/>
    <property type="match status" value="1"/>
</dbReference>
<evidence type="ECO:0000259" key="4">
    <source>
        <dbReference type="PROSITE" id="PS50932"/>
    </source>
</evidence>
<dbReference type="PANTHER" id="PTHR30146:SF109">
    <property type="entry name" value="HTH-TYPE TRANSCRIPTIONAL REGULATOR GALS"/>
    <property type="match status" value="1"/>
</dbReference>
<dbReference type="InterPro" id="IPR028082">
    <property type="entry name" value="Peripla_BP_I"/>
</dbReference>